<proteinExistence type="predicted"/>
<evidence type="ECO:0000259" key="7">
    <source>
        <dbReference type="PROSITE" id="PS50048"/>
    </source>
</evidence>
<dbReference type="InterPro" id="IPR001138">
    <property type="entry name" value="Zn2Cys6_DnaBD"/>
</dbReference>
<dbReference type="GO" id="GO:0006351">
    <property type="term" value="P:DNA-templated transcription"/>
    <property type="evidence" value="ECO:0007669"/>
    <property type="project" value="InterPro"/>
</dbReference>
<evidence type="ECO:0000313" key="9">
    <source>
        <dbReference type="Proteomes" id="UP001306508"/>
    </source>
</evidence>
<name>A0AAN7WIP1_9SACH</name>
<dbReference type="SMART" id="SM00066">
    <property type="entry name" value="GAL4"/>
    <property type="match status" value="1"/>
</dbReference>
<accession>A0AAN7WIP1</accession>
<keyword evidence="5" id="KW-0539">Nucleus</keyword>
<dbReference type="CDD" id="cd00067">
    <property type="entry name" value="GAL4"/>
    <property type="match status" value="1"/>
</dbReference>
<dbReference type="InterPro" id="IPR007219">
    <property type="entry name" value="XnlR_reg_dom"/>
</dbReference>
<dbReference type="InterPro" id="IPR050987">
    <property type="entry name" value="AtrR-like"/>
</dbReference>
<organism evidence="8 9">
    <name type="scientific">Arxiozyma heterogenica</name>
    <dbReference type="NCBI Taxonomy" id="278026"/>
    <lineage>
        <taxon>Eukaryota</taxon>
        <taxon>Fungi</taxon>
        <taxon>Dikarya</taxon>
        <taxon>Ascomycota</taxon>
        <taxon>Saccharomycotina</taxon>
        <taxon>Saccharomycetes</taxon>
        <taxon>Saccharomycetales</taxon>
        <taxon>Saccharomycetaceae</taxon>
        <taxon>Arxiozyma</taxon>
    </lineage>
</organism>
<dbReference type="PANTHER" id="PTHR46910:SF3">
    <property type="entry name" value="HALOTOLERANCE PROTEIN 9-RELATED"/>
    <property type="match status" value="1"/>
</dbReference>
<evidence type="ECO:0000256" key="4">
    <source>
        <dbReference type="ARBA" id="ARBA00023125"/>
    </source>
</evidence>
<evidence type="ECO:0000256" key="6">
    <source>
        <dbReference type="SAM" id="MobiDB-lite"/>
    </source>
</evidence>
<feature type="region of interest" description="Disordered" evidence="6">
    <location>
        <begin position="183"/>
        <end position="218"/>
    </location>
</feature>
<reference evidence="9" key="1">
    <citation type="submission" date="2023-07" db="EMBL/GenBank/DDBJ databases">
        <title>A draft genome of Kazachstania heterogenica Y-27499.</title>
        <authorList>
            <person name="Donic C."/>
            <person name="Kralova J.S."/>
            <person name="Fidel L."/>
            <person name="Ben-Dor S."/>
            <person name="Jung S."/>
        </authorList>
    </citation>
    <scope>NUCLEOTIDE SEQUENCE [LARGE SCALE GENOMIC DNA]</scope>
    <source>
        <strain evidence="9">Y27499</strain>
    </source>
</reference>
<feature type="domain" description="Zn(2)-C6 fungal-type" evidence="7">
    <location>
        <begin position="20"/>
        <end position="49"/>
    </location>
</feature>
<dbReference type="CDD" id="cd12148">
    <property type="entry name" value="fungal_TF_MHR"/>
    <property type="match status" value="1"/>
</dbReference>
<evidence type="ECO:0000256" key="5">
    <source>
        <dbReference type="ARBA" id="ARBA00023242"/>
    </source>
</evidence>
<dbReference type="PANTHER" id="PTHR46910">
    <property type="entry name" value="TRANSCRIPTION FACTOR PDR1"/>
    <property type="match status" value="1"/>
</dbReference>
<comment type="caution">
    <text evidence="8">The sequence shown here is derived from an EMBL/GenBank/DDBJ whole genome shotgun (WGS) entry which is preliminary data.</text>
</comment>
<dbReference type="GO" id="GO:0000981">
    <property type="term" value="F:DNA-binding transcription factor activity, RNA polymerase II-specific"/>
    <property type="evidence" value="ECO:0007669"/>
    <property type="project" value="InterPro"/>
</dbReference>
<keyword evidence="4" id="KW-0238">DNA-binding</keyword>
<dbReference type="Pfam" id="PF00172">
    <property type="entry name" value="Zn_clus"/>
    <property type="match status" value="1"/>
</dbReference>
<dbReference type="GO" id="GO:0003677">
    <property type="term" value="F:DNA binding"/>
    <property type="evidence" value="ECO:0007669"/>
    <property type="project" value="UniProtKB-KW"/>
</dbReference>
<dbReference type="GO" id="GO:0005634">
    <property type="term" value="C:nucleus"/>
    <property type="evidence" value="ECO:0007669"/>
    <property type="project" value="UniProtKB-SubCell"/>
</dbReference>
<dbReference type="EMBL" id="JAWIZZ010000048">
    <property type="protein sequence ID" value="KAK5778944.1"/>
    <property type="molecule type" value="Genomic_DNA"/>
</dbReference>
<dbReference type="InterPro" id="IPR036864">
    <property type="entry name" value="Zn2-C6_fun-type_DNA-bd_sf"/>
</dbReference>
<keyword evidence="2" id="KW-0479">Metal-binding</keyword>
<feature type="region of interest" description="Disordered" evidence="6">
    <location>
        <begin position="1125"/>
        <end position="1145"/>
    </location>
</feature>
<dbReference type="Pfam" id="PF04082">
    <property type="entry name" value="Fungal_trans"/>
    <property type="match status" value="1"/>
</dbReference>
<dbReference type="GO" id="GO:0045944">
    <property type="term" value="P:positive regulation of transcription by RNA polymerase II"/>
    <property type="evidence" value="ECO:0007669"/>
    <property type="project" value="UniProtKB-ARBA"/>
</dbReference>
<dbReference type="SUPFAM" id="SSF57701">
    <property type="entry name" value="Zn2/Cys6 DNA-binding domain"/>
    <property type="match status" value="1"/>
</dbReference>
<feature type="compositionally biased region" description="Basic and acidic residues" evidence="6">
    <location>
        <begin position="195"/>
        <end position="205"/>
    </location>
</feature>
<feature type="region of interest" description="Disordered" evidence="6">
    <location>
        <begin position="56"/>
        <end position="82"/>
    </location>
</feature>
<evidence type="ECO:0000256" key="3">
    <source>
        <dbReference type="ARBA" id="ARBA00022833"/>
    </source>
</evidence>
<dbReference type="Proteomes" id="UP001306508">
    <property type="component" value="Unassembled WGS sequence"/>
</dbReference>
<evidence type="ECO:0000256" key="2">
    <source>
        <dbReference type="ARBA" id="ARBA00022723"/>
    </source>
</evidence>
<dbReference type="GO" id="GO:0008270">
    <property type="term" value="F:zinc ion binding"/>
    <property type="evidence" value="ECO:0007669"/>
    <property type="project" value="InterPro"/>
</dbReference>
<gene>
    <name evidence="8" type="ORF">RI543_003563</name>
</gene>
<dbReference type="PROSITE" id="PS00463">
    <property type="entry name" value="ZN2_CY6_FUNGAL_1"/>
    <property type="match status" value="1"/>
</dbReference>
<dbReference type="Gene3D" id="4.10.240.10">
    <property type="entry name" value="Zn(2)-C6 fungal-type DNA-binding domain"/>
    <property type="match status" value="1"/>
</dbReference>
<evidence type="ECO:0000256" key="1">
    <source>
        <dbReference type="ARBA" id="ARBA00004123"/>
    </source>
</evidence>
<protein>
    <recommendedName>
        <fullName evidence="7">Zn(2)-C6 fungal-type domain-containing protein</fullName>
    </recommendedName>
</protein>
<sequence length="1237" mass="142402">MDNTHKSTTKVIKRRKVSKACANCRRRKIKCTGTNPCTNCAAYKCPCEYVDKPKQFPESKSNNTKNNTDNNSTPSPLYPTTITTVNRTPTTTISNDSSNSNDNIISKTVSVQSIAESKTSVSSLLSHDIQDEAPLPQFRKQISQLHNINSNLAPSLPLYQDTSLNSSNSRIEMNISPQLQKLQNGLSNDSSSSKNKHDNNDDTVTKKRKNKKPKKVLNINEPLFEDNGLYFDDLESQPEYISLVEAISQMESINNPNDVLKKIIKETKEKLDTFILSWKPSIDFNKLDQFKDSKSVETKLMKNKYRNIIYLGEFASLNTLGNFNIKVVSNKMSNHTTDKPGKSADEQPSNLENVNNVVILQQQSFLQHLPLVDELFGMYSPVDALSLRGVGSLVQQYATVKNKDTQAKMKATVYILLRFYDMCCLHLNEVVISVANPLGNYLERNCRNSYNSTINHSRKDLVHMIINKFPQPFTEVVTGVSNEDLLKLLDHDLDMFRTVLKMYELYRIEFEKMTMKIVSKNSNLALAKIGAYLDQLINFCELQDLLVTLCYSYYNATLYHLDEYNSLDYIELLLMFLDNQFEIEHDYGYEKILSVALDSAHKIGLHRWEYYVNLDEALAERRRVAWWKLYEHEKMFSMKRGFMSGINDDKVNCLLPEPMRHVGFVDHADFLSRMLTFEPDGEIFKNMSVKDLKTYGKCAMSQVLSDLYVKVMFSDKYTSIKNVALPQSIREKYLNEIHEYYEFTKKRLERIKKHTIKLFEIAATPRVDINNALPYDDKFEANEYVVLYSLYSTLIVKSCCSLTSRLMHKPKTNITKSRLLHYHKEIHKIFNRTSKFLMELEIRYEMWRLFEFYCFTFVLACHSMSDKYNFTTEDDIINLLKIFNSVLVFSEGFDELCMVNKSISQSQTVKKYGRSFSLIAILIRMLLLHYMVKNNVKLATLKNRVEHILKSRNEPTDIVTLIDVFMDHDSYAFKFILAPVQESGFHLNMQQVINGTYSHNLKNTEYINSKFIKQTNSIKNDSSMNKGSNRQDSQVPINVYPPSVLHDSEGNKISMRNNPTTLNVFNNTKTFEGCSPNSLSNSKDLPNNVSAISMNNTTLLNMERPLQQLNNNVDNVKNKNDIPLHPQHDISQDNNHHDNNKSTYPTATTTINNTYSQDDIMFSKVPIPSSQISKTNSTVIAEQENHNNIATNNNQLLMQPSLNSSAYNFGTLEEFVNNTDLNDLYKSLWNDNSVDFL</sequence>
<feature type="compositionally biased region" description="Basic residues" evidence="6">
    <location>
        <begin position="206"/>
        <end position="215"/>
    </location>
</feature>
<evidence type="ECO:0000313" key="8">
    <source>
        <dbReference type="EMBL" id="KAK5778944.1"/>
    </source>
</evidence>
<comment type="subcellular location">
    <subcellularLocation>
        <location evidence="1">Nucleus</location>
    </subcellularLocation>
</comment>
<keyword evidence="3" id="KW-0862">Zinc</keyword>
<feature type="compositionally biased region" description="Basic and acidic residues" evidence="6">
    <location>
        <begin position="1125"/>
        <end position="1140"/>
    </location>
</feature>
<keyword evidence="9" id="KW-1185">Reference proteome</keyword>
<dbReference type="PROSITE" id="PS50048">
    <property type="entry name" value="ZN2_CY6_FUNGAL_2"/>
    <property type="match status" value="1"/>
</dbReference>
<feature type="compositionally biased region" description="Low complexity" evidence="6">
    <location>
        <begin position="59"/>
        <end position="73"/>
    </location>
</feature>
<dbReference type="AlphaFoldDB" id="A0AAN7WIP1"/>